<keyword evidence="1" id="KW-0812">Transmembrane</keyword>
<proteinExistence type="predicted"/>
<dbReference type="EMBL" id="JAHCDA010000001">
    <property type="protein sequence ID" value="MBS7810894.1"/>
    <property type="molecule type" value="Genomic_DNA"/>
</dbReference>
<name>A0ABS5QBI9_9PROT</name>
<reference evidence="2 3" key="1">
    <citation type="submission" date="2021-05" db="EMBL/GenBank/DDBJ databases">
        <title>Roseococcus sp. XZZS9, whole genome shotgun sequencing project.</title>
        <authorList>
            <person name="Zhao G."/>
            <person name="Shen L."/>
        </authorList>
    </citation>
    <scope>NUCLEOTIDE SEQUENCE [LARGE SCALE GENOMIC DNA]</scope>
    <source>
        <strain evidence="2 3">XZZS9</strain>
    </source>
</reference>
<evidence type="ECO:0000256" key="1">
    <source>
        <dbReference type="SAM" id="Phobius"/>
    </source>
</evidence>
<sequence length="70" mass="7760">MRPNRHRATWRDNAIAALFLLSFVALPFAAWSQHLYSCGADDRWAFATVGAIVFPIGVVHGTGVWFGVWG</sequence>
<keyword evidence="1" id="KW-1133">Transmembrane helix</keyword>
<keyword evidence="1" id="KW-0472">Membrane</keyword>
<feature type="transmembrane region" description="Helical" evidence="1">
    <location>
        <begin position="45"/>
        <end position="68"/>
    </location>
</feature>
<organism evidence="2 3">
    <name type="scientific">Roseococcus pinisoli</name>
    <dbReference type="NCBI Taxonomy" id="2835040"/>
    <lineage>
        <taxon>Bacteria</taxon>
        <taxon>Pseudomonadati</taxon>
        <taxon>Pseudomonadota</taxon>
        <taxon>Alphaproteobacteria</taxon>
        <taxon>Acetobacterales</taxon>
        <taxon>Roseomonadaceae</taxon>
        <taxon>Roseococcus</taxon>
    </lineage>
</organism>
<accession>A0ABS5QBI9</accession>
<evidence type="ECO:0000313" key="2">
    <source>
        <dbReference type="EMBL" id="MBS7810894.1"/>
    </source>
</evidence>
<keyword evidence="3" id="KW-1185">Reference proteome</keyword>
<dbReference type="RefSeq" id="WP_213669484.1">
    <property type="nucleotide sequence ID" value="NZ_JAHCDA010000001.1"/>
</dbReference>
<gene>
    <name evidence="2" type="ORF">KHU32_08090</name>
</gene>
<evidence type="ECO:0000313" key="3">
    <source>
        <dbReference type="Proteomes" id="UP000766336"/>
    </source>
</evidence>
<dbReference type="Proteomes" id="UP000766336">
    <property type="component" value="Unassembled WGS sequence"/>
</dbReference>
<protein>
    <submittedName>
        <fullName evidence="2">Uncharacterized protein</fullName>
    </submittedName>
</protein>
<comment type="caution">
    <text evidence="2">The sequence shown here is derived from an EMBL/GenBank/DDBJ whole genome shotgun (WGS) entry which is preliminary data.</text>
</comment>